<evidence type="ECO:0000259" key="2">
    <source>
        <dbReference type="Pfam" id="PF26563"/>
    </source>
</evidence>
<dbReference type="NCBIfam" id="TIGR03815">
    <property type="entry name" value="CpaE_hom_Actino"/>
    <property type="match status" value="1"/>
</dbReference>
<dbReference type="GO" id="GO:0005524">
    <property type="term" value="F:ATP binding"/>
    <property type="evidence" value="ECO:0007669"/>
    <property type="project" value="TreeGrafter"/>
</dbReference>
<dbReference type="InterPro" id="IPR027417">
    <property type="entry name" value="P-loop_NTPase"/>
</dbReference>
<feature type="compositionally biased region" description="Low complexity" evidence="1">
    <location>
        <begin position="11"/>
        <end position="25"/>
    </location>
</feature>
<comment type="caution">
    <text evidence="3">The sequence shown here is derived from an EMBL/GenBank/DDBJ whole genome shotgun (WGS) entry which is preliminary data.</text>
</comment>
<dbReference type="InterPro" id="IPR050625">
    <property type="entry name" value="ParA/MinD_ATPase"/>
</dbReference>
<accession>A0A367YTM1</accession>
<dbReference type="GO" id="GO:0005829">
    <property type="term" value="C:cytosol"/>
    <property type="evidence" value="ECO:0007669"/>
    <property type="project" value="TreeGrafter"/>
</dbReference>
<evidence type="ECO:0000313" key="4">
    <source>
        <dbReference type="Proteomes" id="UP000252770"/>
    </source>
</evidence>
<protein>
    <recommendedName>
        <fullName evidence="2">Rv3660c-like CheY-like N-terminal domain-containing protein</fullName>
    </recommendedName>
</protein>
<reference evidence="3 4" key="1">
    <citation type="submission" date="2018-07" db="EMBL/GenBank/DDBJ databases">
        <title>Desertimonas flava gen. nov. sp. nov.</title>
        <authorList>
            <person name="Liu S."/>
        </authorList>
    </citation>
    <scope>NUCLEOTIDE SEQUENCE [LARGE SCALE GENOMIC DNA]</scope>
    <source>
        <strain evidence="3 4">16Sb5-5</strain>
    </source>
</reference>
<feature type="domain" description="Rv3660c-like CheY-like N-terminal" evidence="2">
    <location>
        <begin position="32"/>
        <end position="134"/>
    </location>
</feature>
<dbReference type="GO" id="GO:0009898">
    <property type="term" value="C:cytoplasmic side of plasma membrane"/>
    <property type="evidence" value="ECO:0007669"/>
    <property type="project" value="TreeGrafter"/>
</dbReference>
<gene>
    <name evidence="3" type="ORF">DT076_12990</name>
</gene>
<sequence length="369" mass="36753">MPPQAHLAGMATTTAVSPGPSTAPAGPAVALVTGQERLASGVLAAAAAAGVEVWRVRSAEELRPAWTSATQVYLGIDVAESVQAAALARRDGVHLVAAETDGDLSRWSCAFDACVVTLPDTAGVLMSRLVGAVGGGAPGEQVVTVTGATGGAGASTLVVALAAAVAAGGGSVLAVDLDVDGGGLDLAAGLERAVGWRWPDLAAASGQVGDLRGQLPEADGVGVLSMARPAADPPPLPAVASVLASGRRWWDVCLVDCPRGAGAVTEEALTAATRRWVVVRAEVRALAAARALVARTSRRTGPVEVVGVAAAGAGIGVEALERTVGAPVLAVLPDDARLRQAVARGGAVAQAGSRRWRRGVHALAAELVR</sequence>
<name>A0A367YTM1_9ACTN</name>
<dbReference type="InterPro" id="IPR022521">
    <property type="entry name" value="Rv3660c"/>
</dbReference>
<evidence type="ECO:0000256" key="1">
    <source>
        <dbReference type="SAM" id="MobiDB-lite"/>
    </source>
</evidence>
<evidence type="ECO:0000313" key="3">
    <source>
        <dbReference type="EMBL" id="RCK69236.1"/>
    </source>
</evidence>
<dbReference type="EMBL" id="QOUI01000007">
    <property type="protein sequence ID" value="RCK69236.1"/>
    <property type="molecule type" value="Genomic_DNA"/>
</dbReference>
<dbReference type="Pfam" id="PF26563">
    <property type="entry name" value="Rv3660c_N"/>
    <property type="match status" value="1"/>
</dbReference>
<feature type="region of interest" description="Disordered" evidence="1">
    <location>
        <begin position="1"/>
        <end position="25"/>
    </location>
</feature>
<dbReference type="AlphaFoldDB" id="A0A367YTM1"/>
<dbReference type="PANTHER" id="PTHR43384:SF11">
    <property type="entry name" value="SEPTUM SITE DETERMINING PROTEIN"/>
    <property type="match status" value="1"/>
</dbReference>
<dbReference type="GO" id="GO:0016887">
    <property type="term" value="F:ATP hydrolysis activity"/>
    <property type="evidence" value="ECO:0007669"/>
    <property type="project" value="TreeGrafter"/>
</dbReference>
<proteinExistence type="predicted"/>
<dbReference type="Gene3D" id="3.40.50.300">
    <property type="entry name" value="P-loop containing nucleotide triphosphate hydrolases"/>
    <property type="match status" value="1"/>
</dbReference>
<dbReference type="SUPFAM" id="SSF52540">
    <property type="entry name" value="P-loop containing nucleoside triphosphate hydrolases"/>
    <property type="match status" value="1"/>
</dbReference>
<dbReference type="Proteomes" id="UP000252770">
    <property type="component" value="Unassembled WGS sequence"/>
</dbReference>
<organism evidence="3 4">
    <name type="scientific">Desertihabitans brevis</name>
    <dbReference type="NCBI Taxonomy" id="2268447"/>
    <lineage>
        <taxon>Bacteria</taxon>
        <taxon>Bacillati</taxon>
        <taxon>Actinomycetota</taxon>
        <taxon>Actinomycetes</taxon>
        <taxon>Propionibacteriales</taxon>
        <taxon>Propionibacteriaceae</taxon>
        <taxon>Desertihabitans</taxon>
    </lineage>
</organism>
<dbReference type="InterPro" id="IPR059050">
    <property type="entry name" value="Rv3660c_N"/>
</dbReference>
<keyword evidence="4" id="KW-1185">Reference proteome</keyword>
<dbReference type="GO" id="GO:0051782">
    <property type="term" value="P:negative regulation of cell division"/>
    <property type="evidence" value="ECO:0007669"/>
    <property type="project" value="TreeGrafter"/>
</dbReference>
<dbReference type="PANTHER" id="PTHR43384">
    <property type="entry name" value="SEPTUM SITE-DETERMINING PROTEIN MIND HOMOLOG, CHLOROPLASTIC-RELATED"/>
    <property type="match status" value="1"/>
</dbReference>